<dbReference type="AlphaFoldDB" id="A0A1Y1SJC1"/>
<evidence type="ECO:0000256" key="1">
    <source>
        <dbReference type="SAM" id="SignalP"/>
    </source>
</evidence>
<dbReference type="EMBL" id="AQQV01000001">
    <property type="protein sequence ID" value="ORE89299.1"/>
    <property type="molecule type" value="Genomic_DNA"/>
</dbReference>
<protein>
    <submittedName>
        <fullName evidence="2">Uncharacterized protein</fullName>
    </submittedName>
</protein>
<proteinExistence type="predicted"/>
<sequence length="103" mass="11419">MIFCSATKRCLHYSAVLALTLAWPLSAQAQNNDQAVELGGTTIIGDRELPIGLYISPWRTATPGEELDRPSRYLDVGTTPLDPEVFKRQVEYLDALDAAARRK</sequence>
<name>A0A1Y1SJC1_9GAMM</name>
<gene>
    <name evidence="2" type="ORF">ATO7_05450</name>
</gene>
<keyword evidence="3" id="KW-1185">Reference proteome</keyword>
<dbReference type="STRING" id="1317117.ATO7_05450"/>
<accession>A0A1Y1SJC1</accession>
<reference evidence="2 3" key="1">
    <citation type="submission" date="2013-04" db="EMBL/GenBank/DDBJ databases">
        <title>Oceanococcus atlanticus 22II-S10r2 Genome Sequencing.</title>
        <authorList>
            <person name="Lai Q."/>
            <person name="Li G."/>
            <person name="Shao Z."/>
        </authorList>
    </citation>
    <scope>NUCLEOTIDE SEQUENCE [LARGE SCALE GENOMIC DNA]</scope>
    <source>
        <strain evidence="2 3">22II-S10r2</strain>
    </source>
</reference>
<evidence type="ECO:0000313" key="3">
    <source>
        <dbReference type="Proteomes" id="UP000192342"/>
    </source>
</evidence>
<feature type="signal peptide" evidence="1">
    <location>
        <begin position="1"/>
        <end position="29"/>
    </location>
</feature>
<evidence type="ECO:0000313" key="2">
    <source>
        <dbReference type="EMBL" id="ORE89299.1"/>
    </source>
</evidence>
<comment type="caution">
    <text evidence="2">The sequence shown here is derived from an EMBL/GenBank/DDBJ whole genome shotgun (WGS) entry which is preliminary data.</text>
</comment>
<dbReference type="Proteomes" id="UP000192342">
    <property type="component" value="Unassembled WGS sequence"/>
</dbReference>
<organism evidence="2 3">
    <name type="scientific">Oceanococcus atlanticus</name>
    <dbReference type="NCBI Taxonomy" id="1317117"/>
    <lineage>
        <taxon>Bacteria</taxon>
        <taxon>Pseudomonadati</taxon>
        <taxon>Pseudomonadota</taxon>
        <taxon>Gammaproteobacteria</taxon>
        <taxon>Chromatiales</taxon>
        <taxon>Oceanococcaceae</taxon>
        <taxon>Oceanococcus</taxon>
    </lineage>
</organism>
<keyword evidence="1" id="KW-0732">Signal</keyword>
<feature type="chain" id="PRO_5011965573" evidence="1">
    <location>
        <begin position="30"/>
        <end position="103"/>
    </location>
</feature>